<accession>A0A101NQD9</accession>
<protein>
    <submittedName>
        <fullName evidence="5">Tat pathway signal protein</fullName>
    </submittedName>
</protein>
<dbReference type="GO" id="GO:0016042">
    <property type="term" value="P:lipid catabolic process"/>
    <property type="evidence" value="ECO:0007669"/>
    <property type="project" value="UniProtKB-KW"/>
</dbReference>
<dbReference type="PANTHER" id="PTHR10272">
    <property type="entry name" value="PLATELET-ACTIVATING FACTOR ACETYLHYDROLASE"/>
    <property type="match status" value="1"/>
</dbReference>
<dbReference type="InterPro" id="IPR029058">
    <property type="entry name" value="AB_hydrolase_fold"/>
</dbReference>
<dbReference type="Pfam" id="PF03403">
    <property type="entry name" value="PAF-AH_p_II"/>
    <property type="match status" value="1"/>
</dbReference>
<feature type="signal peptide" evidence="4">
    <location>
        <begin position="1"/>
        <end position="39"/>
    </location>
</feature>
<dbReference type="AlphaFoldDB" id="A0A101NQD9"/>
<reference evidence="5 6" key="1">
    <citation type="submission" date="2015-10" db="EMBL/GenBank/DDBJ databases">
        <title>Draft genome sequence of Streptomyces cellostaticus DSM 40189, type strain for the species Streptomyces cellostaticus.</title>
        <authorList>
            <person name="Ruckert C."/>
            <person name="Winkler A."/>
            <person name="Kalinowski J."/>
            <person name="Kampfer P."/>
            <person name="Glaeser S."/>
        </authorList>
    </citation>
    <scope>NUCLEOTIDE SEQUENCE [LARGE SCALE GENOMIC DNA]</scope>
    <source>
        <strain evidence="5 6">DSM 40189</strain>
    </source>
</reference>
<evidence type="ECO:0000256" key="3">
    <source>
        <dbReference type="ARBA" id="ARBA00023098"/>
    </source>
</evidence>
<keyword evidence="2" id="KW-0442">Lipid degradation</keyword>
<dbReference type="STRING" id="67285.AQI88_07845"/>
<keyword evidence="1" id="KW-0378">Hydrolase</keyword>
<sequence>MTKAQPSESRARRKRGLRAVAVCAALLTNLLITVLPAQAAPSRVPAAHPARMRLPVPTGRFHVGEVTLHLADTSRRDPWHPGKDDRELMVSVYYPTTRTADRPAAPYMLPRAAAHFDSVTANDYLGMDLPTGRADWAATVTHAAQGAPVAHGDRKRPVLLYSPGLGEPRTWGTTSAADLASRGYVVVTIDNTYESPEVQFPDGSLATMVTPDDPDAFIRKALTVRDADTSFVLDQLGWVNSGRNPDVDGRSLPHGLAGALDLSRVGMFGHSLGGTATATAMDADPRIRAGINMDGNLTHYDGTLMPVAERGLARPLLLMGKDGATDTGPGWAAFRAHTPGWTRQLRLRGAEHASFTDAEALLPQLDLPPGTLTRDIGTIAPATAVRTNEAYVSAFFDHWLRGTHDHLLDGPSPRYPAMEFVE</sequence>
<dbReference type="OrthoDB" id="569821at2"/>
<gene>
    <name evidence="5" type="ORF">AQI88_07845</name>
</gene>
<evidence type="ECO:0000256" key="2">
    <source>
        <dbReference type="ARBA" id="ARBA00022963"/>
    </source>
</evidence>
<comment type="caution">
    <text evidence="5">The sequence shown here is derived from an EMBL/GenBank/DDBJ whole genome shotgun (WGS) entry which is preliminary data.</text>
</comment>
<dbReference type="GO" id="GO:0003847">
    <property type="term" value="F:1-alkyl-2-acetylglycerophosphocholine esterase activity"/>
    <property type="evidence" value="ECO:0007669"/>
    <property type="project" value="TreeGrafter"/>
</dbReference>
<dbReference type="RefSeq" id="WP_066994081.1">
    <property type="nucleotide sequence ID" value="NZ_BNDU01000004.1"/>
</dbReference>
<dbReference type="PANTHER" id="PTHR10272:SF0">
    <property type="entry name" value="PLATELET-ACTIVATING FACTOR ACETYLHYDROLASE"/>
    <property type="match status" value="1"/>
</dbReference>
<dbReference type="EMBL" id="LMWL01000010">
    <property type="protein sequence ID" value="KUM97479.1"/>
    <property type="molecule type" value="Genomic_DNA"/>
</dbReference>
<evidence type="ECO:0000313" key="6">
    <source>
        <dbReference type="Proteomes" id="UP000054241"/>
    </source>
</evidence>
<organism evidence="5 6">
    <name type="scientific">Streptomyces cellostaticus</name>
    <dbReference type="NCBI Taxonomy" id="67285"/>
    <lineage>
        <taxon>Bacteria</taxon>
        <taxon>Bacillati</taxon>
        <taxon>Actinomycetota</taxon>
        <taxon>Actinomycetes</taxon>
        <taxon>Kitasatosporales</taxon>
        <taxon>Streptomycetaceae</taxon>
        <taxon>Streptomyces</taxon>
    </lineage>
</organism>
<keyword evidence="6" id="KW-1185">Reference proteome</keyword>
<feature type="chain" id="PRO_5007101807" evidence="4">
    <location>
        <begin position="40"/>
        <end position="422"/>
    </location>
</feature>
<dbReference type="Gene3D" id="3.40.50.1820">
    <property type="entry name" value="alpha/beta hydrolase"/>
    <property type="match status" value="1"/>
</dbReference>
<name>A0A101NQD9_9ACTN</name>
<keyword evidence="4" id="KW-0732">Signal</keyword>
<keyword evidence="3" id="KW-0443">Lipid metabolism</keyword>
<evidence type="ECO:0000256" key="1">
    <source>
        <dbReference type="ARBA" id="ARBA00022801"/>
    </source>
</evidence>
<dbReference type="SUPFAM" id="SSF53474">
    <property type="entry name" value="alpha/beta-Hydrolases"/>
    <property type="match status" value="1"/>
</dbReference>
<evidence type="ECO:0000256" key="4">
    <source>
        <dbReference type="SAM" id="SignalP"/>
    </source>
</evidence>
<dbReference type="Proteomes" id="UP000054241">
    <property type="component" value="Unassembled WGS sequence"/>
</dbReference>
<evidence type="ECO:0000313" key="5">
    <source>
        <dbReference type="EMBL" id="KUM97479.1"/>
    </source>
</evidence>
<proteinExistence type="predicted"/>